<dbReference type="FunFam" id="1.25.40.1010:FF:000002">
    <property type="entry name" value="N-terminal acetyltransferase catalytic subunit (NAT1)"/>
    <property type="match status" value="1"/>
</dbReference>
<dbReference type="EMBL" id="MU001672">
    <property type="protein sequence ID" value="KAF2460933.1"/>
    <property type="molecule type" value="Genomic_DNA"/>
</dbReference>
<dbReference type="SUPFAM" id="SSF48452">
    <property type="entry name" value="TPR-like"/>
    <property type="match status" value="2"/>
</dbReference>
<keyword evidence="5" id="KW-0675">Receptor</keyword>
<dbReference type="FunFam" id="1.25.40.1040:FF:000003">
    <property type="entry name" value="N-terminal acetyltransferase A, auxiliary subunit"/>
    <property type="match status" value="1"/>
</dbReference>
<dbReference type="Gene3D" id="1.25.40.1010">
    <property type="match status" value="1"/>
</dbReference>
<feature type="compositionally biased region" description="Basic and acidic residues" evidence="4">
    <location>
        <begin position="607"/>
        <end position="626"/>
    </location>
</feature>
<feature type="compositionally biased region" description="Basic and acidic residues" evidence="4">
    <location>
        <begin position="636"/>
        <end position="645"/>
    </location>
</feature>
<sequence>MPQQLSSKDLSLFRQLHKYYDSKQYKKGLRNADQILRRNPNHGDTQAMKALILNAMGQTDEAFALAKEALKHDMKSHICWHVYGLLYRSVKNFEEAIKAYKFALRLQPDNGNIQRDLALLQMQMRDYAGYLQSRRAMLQARPGLRQNWTAMAVAHHLSGDLAAAEKVLTTFEETLTKPPPKSDLEHAEAMLYKNTIIAESGDTRRALDHLESIMRNQLDRTAVMEMRAKYLLSLGRMEDAEAAYRELLDRNNEYRAYYEALEKCLSLERSNQEHRERLTALYDEYAKSSERVDAARRIPLDFLEGEEFKTAADPYLRRMLRKGVPSTFANVKALYSDASKKQTIEELVEGYSSELPMNGSAEKQPNGDHSDSFQQAVLFFLAQHYNYYLSRNLPKAMEFTDKALERNPESVDYNMTKARIWKHYGDLQKASETMNHARSLDEKDRYINSKCAKYQLRNHQNEDALKTMSKFTKNDTVGGPLGDLHDMQCLWYITEDGLSYARQGKYGLALKRFKAIYDMFDVWQEDQFDFHSYSIRKGQVRAYVDMVRWEDRLREHPFYARIAIPAAKIYVQLFDKPSLASGLNGPIPDYDKMDASERRKAMKKAKREQEKQEKAEAERREAEKKNAAKKPVGPDGEPKKEDPDPQGKQLLATKEPLGEATKYVEPLLEFAPRNIEGQNVGFEVFIRRKKYLRGLKCLLQTASVDPENPTLHEQTIRLRKSLDSLPEPLSPKVSEVVKSSFTLIPDNVSLSDFNESYISKHAGSAAHIRGGLDARQSLDSNTQKKNEEELIGTLQFSGVDIQDGLDGLALLKSWGADEATVSKYDEAARKRWPEATFFETS</sequence>
<dbReference type="OrthoDB" id="10263032at2759"/>
<protein>
    <submittedName>
        <fullName evidence="5">NMDA receptor-regulated protein 1-domain-containing protein</fullName>
    </submittedName>
</protein>
<evidence type="ECO:0000313" key="6">
    <source>
        <dbReference type="Proteomes" id="UP000799766"/>
    </source>
</evidence>
<dbReference type="Gene3D" id="1.25.40.1040">
    <property type="match status" value="1"/>
</dbReference>
<dbReference type="PANTHER" id="PTHR22767">
    <property type="entry name" value="N-TERMINAL ACETYLTRANSFERASE-RELATED"/>
    <property type="match status" value="1"/>
</dbReference>
<evidence type="ECO:0000256" key="1">
    <source>
        <dbReference type="ARBA" id="ARBA00022737"/>
    </source>
</evidence>
<keyword evidence="2 3" id="KW-0802">TPR repeat</keyword>
<dbReference type="Proteomes" id="UP000799766">
    <property type="component" value="Unassembled WGS sequence"/>
</dbReference>
<name>A0A6A6PBY8_9PEZI</name>
<gene>
    <name evidence="5" type="ORF">BDY21DRAFT_369043</name>
</gene>
<dbReference type="GO" id="GO:0031415">
    <property type="term" value="C:NatA complex"/>
    <property type="evidence" value="ECO:0007669"/>
    <property type="project" value="TreeGrafter"/>
</dbReference>
<feature type="compositionally biased region" description="Basic and acidic residues" evidence="4">
    <location>
        <begin position="589"/>
        <end position="599"/>
    </location>
</feature>
<dbReference type="SMART" id="SM00028">
    <property type="entry name" value="TPR"/>
    <property type="match status" value="6"/>
</dbReference>
<dbReference type="PROSITE" id="PS50005">
    <property type="entry name" value="TPR"/>
    <property type="match status" value="1"/>
</dbReference>
<feature type="repeat" description="TPR" evidence="3">
    <location>
        <begin position="77"/>
        <end position="110"/>
    </location>
</feature>
<dbReference type="Pfam" id="PF13181">
    <property type="entry name" value="TPR_8"/>
    <property type="match status" value="1"/>
</dbReference>
<proteinExistence type="predicted"/>
<dbReference type="InterPro" id="IPR019734">
    <property type="entry name" value="TPR_rpt"/>
</dbReference>
<evidence type="ECO:0000256" key="4">
    <source>
        <dbReference type="SAM" id="MobiDB-lite"/>
    </source>
</evidence>
<feature type="region of interest" description="Disordered" evidence="4">
    <location>
        <begin position="585"/>
        <end position="656"/>
    </location>
</feature>
<evidence type="ECO:0000313" key="5">
    <source>
        <dbReference type="EMBL" id="KAF2460933.1"/>
    </source>
</evidence>
<dbReference type="Pfam" id="PF12569">
    <property type="entry name" value="NatA_aux_su"/>
    <property type="match status" value="1"/>
</dbReference>
<keyword evidence="1" id="KW-0677">Repeat</keyword>
<reference evidence="5" key="1">
    <citation type="journal article" date="2020" name="Stud. Mycol.">
        <title>101 Dothideomycetes genomes: a test case for predicting lifestyles and emergence of pathogens.</title>
        <authorList>
            <person name="Haridas S."/>
            <person name="Albert R."/>
            <person name="Binder M."/>
            <person name="Bloem J."/>
            <person name="Labutti K."/>
            <person name="Salamov A."/>
            <person name="Andreopoulos B."/>
            <person name="Baker S."/>
            <person name="Barry K."/>
            <person name="Bills G."/>
            <person name="Bluhm B."/>
            <person name="Cannon C."/>
            <person name="Castanera R."/>
            <person name="Culley D."/>
            <person name="Daum C."/>
            <person name="Ezra D."/>
            <person name="Gonzalez J."/>
            <person name="Henrissat B."/>
            <person name="Kuo A."/>
            <person name="Liang C."/>
            <person name="Lipzen A."/>
            <person name="Lutzoni F."/>
            <person name="Magnuson J."/>
            <person name="Mondo S."/>
            <person name="Nolan M."/>
            <person name="Ohm R."/>
            <person name="Pangilinan J."/>
            <person name="Park H.-J."/>
            <person name="Ramirez L."/>
            <person name="Alfaro M."/>
            <person name="Sun H."/>
            <person name="Tritt A."/>
            <person name="Yoshinaga Y."/>
            <person name="Zwiers L.-H."/>
            <person name="Turgeon B."/>
            <person name="Goodwin S."/>
            <person name="Spatafora J."/>
            <person name="Crous P."/>
            <person name="Grigoriev I."/>
        </authorList>
    </citation>
    <scope>NUCLEOTIDE SEQUENCE</scope>
    <source>
        <strain evidence="5">ATCC 16933</strain>
    </source>
</reference>
<evidence type="ECO:0000256" key="2">
    <source>
        <dbReference type="ARBA" id="ARBA00022803"/>
    </source>
</evidence>
<accession>A0A6A6PBY8</accession>
<dbReference type="AlphaFoldDB" id="A0A6A6PBY8"/>
<evidence type="ECO:0000256" key="3">
    <source>
        <dbReference type="PROSITE-ProRule" id="PRU00339"/>
    </source>
</evidence>
<dbReference type="PIRSF" id="PIRSF000422">
    <property type="entry name" value="N-terminal-AcTrfase-A_aux_su"/>
    <property type="match status" value="1"/>
</dbReference>
<organism evidence="5 6">
    <name type="scientific">Lineolata rhizophorae</name>
    <dbReference type="NCBI Taxonomy" id="578093"/>
    <lineage>
        <taxon>Eukaryota</taxon>
        <taxon>Fungi</taxon>
        <taxon>Dikarya</taxon>
        <taxon>Ascomycota</taxon>
        <taxon>Pezizomycotina</taxon>
        <taxon>Dothideomycetes</taxon>
        <taxon>Dothideomycetes incertae sedis</taxon>
        <taxon>Lineolatales</taxon>
        <taxon>Lineolataceae</taxon>
        <taxon>Lineolata</taxon>
    </lineage>
</organism>
<dbReference type="PANTHER" id="PTHR22767:SF2">
    <property type="entry name" value="N(ALPHA)-ACETYLTRANSFERASE 15_16, ISOFORM A"/>
    <property type="match status" value="1"/>
</dbReference>
<dbReference type="InterPro" id="IPR011990">
    <property type="entry name" value="TPR-like_helical_dom_sf"/>
</dbReference>
<dbReference type="InterPro" id="IPR021183">
    <property type="entry name" value="NatA_aux_su"/>
</dbReference>
<keyword evidence="6" id="KW-1185">Reference proteome</keyword>